<proteinExistence type="predicted"/>
<feature type="domain" description="UDP-glucose:glycoprotein glucosyltransferase thioredoxin-like" evidence="3">
    <location>
        <begin position="397"/>
        <end position="630"/>
    </location>
</feature>
<dbReference type="AlphaFoldDB" id="A0A511K8X2"/>
<dbReference type="GO" id="GO:0003980">
    <property type="term" value="F:UDP-glucose:glycoprotein glucosyltransferase activity"/>
    <property type="evidence" value="ECO:0007669"/>
    <property type="project" value="InterPro"/>
</dbReference>
<dbReference type="InterPro" id="IPR040525">
    <property type="entry name" value="UGGT_TRXL_4"/>
</dbReference>
<keyword evidence="1" id="KW-0732">Signal</keyword>
<gene>
    <name evidence="4" type="ORF">Rt10032_c02g0816</name>
</gene>
<evidence type="ECO:0000259" key="3">
    <source>
        <dbReference type="Pfam" id="PF18403"/>
    </source>
</evidence>
<feature type="domain" description="UGGT thioredoxin-like" evidence="2">
    <location>
        <begin position="265"/>
        <end position="369"/>
    </location>
</feature>
<dbReference type="InterPro" id="IPR040694">
    <property type="entry name" value="UGGT_TRXL_2"/>
</dbReference>
<reference evidence="4 5" key="1">
    <citation type="submission" date="2019-07" db="EMBL/GenBank/DDBJ databases">
        <title>Rhodotorula toruloides NBRC10032 genome sequencing.</title>
        <authorList>
            <person name="Shida Y."/>
            <person name="Takaku H."/>
            <person name="Ogasawara W."/>
            <person name="Mori K."/>
        </authorList>
    </citation>
    <scope>NUCLEOTIDE SEQUENCE [LARGE SCALE GENOMIC DNA]</scope>
    <source>
        <strain evidence="4 5">NBRC10032</strain>
    </source>
</reference>
<protein>
    <submittedName>
        <fullName evidence="4">UDP-glucose:glycoprotein glucosyltransferase</fullName>
    </submittedName>
</protein>
<dbReference type="InterPro" id="IPR009448">
    <property type="entry name" value="UDP-g_GGtrans"/>
</dbReference>
<evidence type="ECO:0000313" key="5">
    <source>
        <dbReference type="Proteomes" id="UP000321518"/>
    </source>
</evidence>
<feature type="chain" id="PRO_5021923475" evidence="1">
    <location>
        <begin position="24"/>
        <end position="797"/>
    </location>
</feature>
<evidence type="ECO:0000259" key="2">
    <source>
        <dbReference type="Pfam" id="PF18401"/>
    </source>
</evidence>
<feature type="signal peptide" evidence="1">
    <location>
        <begin position="1"/>
        <end position="23"/>
    </location>
</feature>
<comment type="caution">
    <text evidence="4">The sequence shown here is derived from an EMBL/GenBank/DDBJ whole genome shotgun (WGS) entry which is preliminary data.</text>
</comment>
<dbReference type="PANTHER" id="PTHR11226">
    <property type="entry name" value="UDP-GLUCOSE GLYCOPROTEIN:GLUCOSYLTRANSFERASE"/>
    <property type="match status" value="1"/>
</dbReference>
<dbReference type="GO" id="GO:0005783">
    <property type="term" value="C:endoplasmic reticulum"/>
    <property type="evidence" value="ECO:0007669"/>
    <property type="project" value="TreeGrafter"/>
</dbReference>
<dbReference type="GO" id="GO:0036503">
    <property type="term" value="P:ERAD pathway"/>
    <property type="evidence" value="ECO:0007669"/>
    <property type="project" value="TreeGrafter"/>
</dbReference>
<sequence>MLGFRLYSTLVALLFALAAYAQAQSSISVFVASSPSIDIATRFLETVHLRKPTAFHSFLHMLTEFKVRPKIAFTNPAFAPRAPGLDGKPRAGPYADHNPVFTRLATQNESFVALEHTLLRSRELRERGAYTLFKLALAGGIANGNVREMYRVWEEREKEVEQPAKIRGDASPKTYSFDRFFPYDALNSSLPLVVLYAAPTDEALPELYNALHALAAPASGRPPRLQFAIRWRPDLKLELQSYEPDWRVEAAIMDGFEAPQIESDFPIRAVSYIRAAKDKFAALTQVATALPAVASDILATIPRKGLPAAVSLSEQLLINGIPVPLDNLTYSGLLDLLDSERQLIYDVAASTVGLYNEDAAKIIRNSALTIEGPRSSAASLAVPTKERPLKFVNLATALSKLATAFAKNSYIEGVIENETEENDPPAQATVHVVTDLNSEKGQQLVRNALKFAENTAEVRVSFVHNPNPKAEEPHAYSLSTLVAAMVQSEDFPEAFPAEVITFLDFNASPTNLPKRSLDDIWTEENPMTPFVDHGATEEQQTVAKAYWKAARTFCERAGFEPGASAVLMNGRVVDLPEHEFAVGSFSALHQYELRRRIKPVVEAATAVFSDKIRENRKSQADVFAAASSIIGAHGVSRQTISADKLKGLTRLVHGEASHALFLVTAIFDPLSPFGRTVAPILETIRTMPLFAVKAYLLPSSSTSPDLDILTGRAFAVETLFDDNDTETAPRVTFAGLPEGTVLDVKVFDGKTGETLAGPGGQGGETVVVEKTAKEVVFGQVVEVTSDEDVKAHVRDEL</sequence>
<name>A0A511K8X2_RHOTO</name>
<dbReference type="OrthoDB" id="2534480at2759"/>
<dbReference type="Pfam" id="PF18403">
    <property type="entry name" value="Thioredoxin_15"/>
    <property type="match status" value="1"/>
</dbReference>
<organism evidence="4 5">
    <name type="scientific">Rhodotorula toruloides</name>
    <name type="common">Yeast</name>
    <name type="synonym">Rhodosporidium toruloides</name>
    <dbReference type="NCBI Taxonomy" id="5286"/>
    <lineage>
        <taxon>Eukaryota</taxon>
        <taxon>Fungi</taxon>
        <taxon>Dikarya</taxon>
        <taxon>Basidiomycota</taxon>
        <taxon>Pucciniomycotina</taxon>
        <taxon>Microbotryomycetes</taxon>
        <taxon>Sporidiobolales</taxon>
        <taxon>Sporidiobolaceae</taxon>
        <taxon>Rhodotorula</taxon>
    </lineage>
</organism>
<evidence type="ECO:0000256" key="1">
    <source>
        <dbReference type="SAM" id="SignalP"/>
    </source>
</evidence>
<evidence type="ECO:0000313" key="4">
    <source>
        <dbReference type="EMBL" id="GEM06799.1"/>
    </source>
</evidence>
<dbReference type="EMBL" id="BJWK01000002">
    <property type="protein sequence ID" value="GEM06799.1"/>
    <property type="molecule type" value="Genomic_DNA"/>
</dbReference>
<dbReference type="GO" id="GO:0051082">
    <property type="term" value="F:unfolded protein binding"/>
    <property type="evidence" value="ECO:0007669"/>
    <property type="project" value="TreeGrafter"/>
</dbReference>
<dbReference type="PANTHER" id="PTHR11226:SF0">
    <property type="entry name" value="UDP-GLUCOSE:GLYCOPROTEIN GLUCOSYLTRANSFERASE"/>
    <property type="match status" value="1"/>
</dbReference>
<dbReference type="GO" id="GO:0018279">
    <property type="term" value="P:protein N-linked glycosylation via asparagine"/>
    <property type="evidence" value="ECO:0007669"/>
    <property type="project" value="TreeGrafter"/>
</dbReference>
<keyword evidence="4" id="KW-0808">Transferase</keyword>
<dbReference type="Pfam" id="PF18401">
    <property type="entry name" value="Thioredoxin_13"/>
    <property type="match status" value="1"/>
</dbReference>
<dbReference type="Proteomes" id="UP000321518">
    <property type="component" value="Unassembled WGS sequence"/>
</dbReference>
<accession>A0A511K8X2</accession>